<accession>A0ACB7VCK9</accession>
<dbReference type="Proteomes" id="UP000827976">
    <property type="component" value="Chromosome 10"/>
</dbReference>
<dbReference type="EC" id="3.4.19.12" evidence="1"/>
<organism evidence="1 2">
    <name type="scientific">Dioscorea alata</name>
    <name type="common">Purple yam</name>
    <dbReference type="NCBI Taxonomy" id="55571"/>
    <lineage>
        <taxon>Eukaryota</taxon>
        <taxon>Viridiplantae</taxon>
        <taxon>Streptophyta</taxon>
        <taxon>Embryophyta</taxon>
        <taxon>Tracheophyta</taxon>
        <taxon>Spermatophyta</taxon>
        <taxon>Magnoliopsida</taxon>
        <taxon>Liliopsida</taxon>
        <taxon>Dioscoreales</taxon>
        <taxon>Dioscoreaceae</taxon>
        <taxon>Dioscorea</taxon>
    </lineage>
</organism>
<name>A0ACB7VCK9_DIOAL</name>
<evidence type="ECO:0000313" key="2">
    <source>
        <dbReference type="Proteomes" id="UP000827976"/>
    </source>
</evidence>
<sequence length="532" mass="57880">MTKIYVQRGGSGAAGSSSNPNRQPPGSQQQPPAPSKEDEQEREFLPDSSGLDTLVQHPAGAEEILIEGSQSQATAVQSGSEDAEKGASCDDEGNESAILTTELTGCQNGDCSEVINDPVGSGIGSSPIVTGGSYPPPPPVPPPKPSAVSSSRRVVTESSNAGRIGATAPRRPSTWPLVPARSSPTGSRPSSPRAYGDGDGYNSSDEHNTCFVSSYDDVERERLFELEIRRVKGLEVKRMIGDGNCLFRAVADQVYGDPEEYDTTRQMCVDYMERERDHFSQFITEGFTSYCKRKRRDKAYGNNAEIQAFSEMYNRPIHIYSYSTEPINIFHGNYSTDTPPIRLSFHQGNHYNSLVDPRRETIGAGLGFNTLRGGNVDKDQVKAAIKAHQDQQIDNALLAEASFYSDVELTEKEIERMVMEASRAEYLAEDRLRQQLLSSETSTSGAEPSSSGARGTGPSGSHRVQQERALPSDTVLSDSMQTLLAMGFGYLQVIEAYTIFGEDVDSMICYLLEMESSRAPSGSSQRKGKAAE</sequence>
<gene>
    <name evidence="1" type="ORF">IHE45_10G087800</name>
</gene>
<keyword evidence="1" id="KW-0378">Hydrolase</keyword>
<dbReference type="EMBL" id="CM037020">
    <property type="protein sequence ID" value="KAH7671352.1"/>
    <property type="molecule type" value="Genomic_DNA"/>
</dbReference>
<reference evidence="2" key="1">
    <citation type="journal article" date="2022" name="Nat. Commun.">
        <title>Chromosome evolution and the genetic basis of agronomically important traits in greater yam.</title>
        <authorList>
            <person name="Bredeson J.V."/>
            <person name="Lyons J.B."/>
            <person name="Oniyinde I.O."/>
            <person name="Okereke N.R."/>
            <person name="Kolade O."/>
            <person name="Nnabue I."/>
            <person name="Nwadili C.O."/>
            <person name="Hribova E."/>
            <person name="Parker M."/>
            <person name="Nwogha J."/>
            <person name="Shu S."/>
            <person name="Carlson J."/>
            <person name="Kariba R."/>
            <person name="Muthemba S."/>
            <person name="Knop K."/>
            <person name="Barton G.J."/>
            <person name="Sherwood A.V."/>
            <person name="Lopez-Montes A."/>
            <person name="Asiedu R."/>
            <person name="Jamnadass R."/>
            <person name="Muchugi A."/>
            <person name="Goodstein D."/>
            <person name="Egesi C.N."/>
            <person name="Featherston J."/>
            <person name="Asfaw A."/>
            <person name="Simpson G.G."/>
            <person name="Dolezel J."/>
            <person name="Hendre P.S."/>
            <person name="Van Deynze A."/>
            <person name="Kumar P.L."/>
            <person name="Obidiegwu J.E."/>
            <person name="Bhattacharjee R."/>
            <person name="Rokhsar D.S."/>
        </authorList>
    </citation>
    <scope>NUCLEOTIDE SEQUENCE [LARGE SCALE GENOMIC DNA]</scope>
    <source>
        <strain evidence="2">cv. TDa95/00328</strain>
    </source>
</reference>
<evidence type="ECO:0000313" key="1">
    <source>
        <dbReference type="EMBL" id="KAH7671352.1"/>
    </source>
</evidence>
<protein>
    <submittedName>
        <fullName evidence="1">Ubiquitinyl hydrolase 1 protein</fullName>
        <ecNumber evidence="1">3.4.19.12</ecNumber>
    </submittedName>
</protein>
<proteinExistence type="predicted"/>
<comment type="caution">
    <text evidence="1">The sequence shown here is derived from an EMBL/GenBank/DDBJ whole genome shotgun (WGS) entry which is preliminary data.</text>
</comment>
<keyword evidence="2" id="KW-1185">Reference proteome</keyword>